<dbReference type="InterPro" id="IPR025709">
    <property type="entry name" value="Leu_tRNA-synth_edit"/>
</dbReference>
<evidence type="ECO:0000259" key="13">
    <source>
        <dbReference type="Pfam" id="PF13603"/>
    </source>
</evidence>
<evidence type="ECO:0000256" key="2">
    <source>
        <dbReference type="ARBA" id="ARBA00022598"/>
    </source>
</evidence>
<dbReference type="SUPFAM" id="SSF47323">
    <property type="entry name" value="Anticodon-binding domain of a subclass of class I aminoacyl-tRNA synthetases"/>
    <property type="match status" value="1"/>
</dbReference>
<evidence type="ECO:0000256" key="4">
    <source>
        <dbReference type="ARBA" id="ARBA00022840"/>
    </source>
</evidence>
<dbReference type="InterPro" id="IPR015413">
    <property type="entry name" value="Methionyl/Leucyl_tRNA_Synth"/>
</dbReference>
<dbReference type="GO" id="GO:0002161">
    <property type="term" value="F:aminoacyl-tRNA deacylase activity"/>
    <property type="evidence" value="ECO:0007669"/>
    <property type="project" value="InterPro"/>
</dbReference>
<dbReference type="CDD" id="cd00812">
    <property type="entry name" value="LeuRS_core"/>
    <property type="match status" value="1"/>
</dbReference>
<dbReference type="AlphaFoldDB" id="A0A2M8EZ86"/>
<evidence type="ECO:0000256" key="7">
    <source>
        <dbReference type="ARBA" id="ARBA00047469"/>
    </source>
</evidence>
<evidence type="ECO:0000256" key="3">
    <source>
        <dbReference type="ARBA" id="ARBA00022741"/>
    </source>
</evidence>
<dbReference type="InterPro" id="IPR009008">
    <property type="entry name" value="Val/Leu/Ile-tRNA-synth_edit"/>
</dbReference>
<dbReference type="HAMAP" id="MF_00049_B">
    <property type="entry name" value="Leu_tRNA_synth_B"/>
    <property type="match status" value="1"/>
</dbReference>
<keyword evidence="8" id="KW-0963">Cytoplasm</keyword>
<evidence type="ECO:0000259" key="11">
    <source>
        <dbReference type="Pfam" id="PF08264"/>
    </source>
</evidence>
<evidence type="ECO:0000256" key="8">
    <source>
        <dbReference type="HAMAP-Rule" id="MF_00049"/>
    </source>
</evidence>
<keyword evidence="2 8" id="KW-0436">Ligase</keyword>
<dbReference type="Pfam" id="PF00133">
    <property type="entry name" value="tRNA-synt_1"/>
    <property type="match status" value="1"/>
</dbReference>
<dbReference type="InterPro" id="IPR013155">
    <property type="entry name" value="M/V/L/I-tRNA-synth_anticd-bd"/>
</dbReference>
<dbReference type="InterPro" id="IPR002302">
    <property type="entry name" value="Leu-tRNA-ligase"/>
</dbReference>
<keyword evidence="3 8" id="KW-0547">Nucleotide-binding</keyword>
<dbReference type="CDD" id="cd07958">
    <property type="entry name" value="Anticodon_Ia_Leu_BEm"/>
    <property type="match status" value="1"/>
</dbReference>
<dbReference type="Pfam" id="PF08264">
    <property type="entry name" value="Anticodon_1"/>
    <property type="match status" value="1"/>
</dbReference>
<feature type="domain" description="Leucyl-tRNA synthetase editing" evidence="13">
    <location>
        <begin position="236"/>
        <end position="425"/>
    </location>
</feature>
<reference evidence="15" key="1">
    <citation type="submission" date="2017-09" db="EMBL/GenBank/DDBJ databases">
        <title>Depth-based differentiation of microbial function through sediment-hosted aquifers and enrichment of novel symbionts in the deep terrestrial subsurface.</title>
        <authorList>
            <person name="Probst A.J."/>
            <person name="Ladd B."/>
            <person name="Jarett J.K."/>
            <person name="Geller-Mcgrath D.E."/>
            <person name="Sieber C.M.K."/>
            <person name="Emerson J.B."/>
            <person name="Anantharaman K."/>
            <person name="Thomas B.C."/>
            <person name="Malmstrom R."/>
            <person name="Stieglmeier M."/>
            <person name="Klingl A."/>
            <person name="Woyke T."/>
            <person name="Ryan C.M."/>
            <person name="Banfield J.F."/>
        </authorList>
    </citation>
    <scope>NUCLEOTIDE SEQUENCE [LARGE SCALE GENOMIC DNA]</scope>
</reference>
<evidence type="ECO:0000313" key="15">
    <source>
        <dbReference type="Proteomes" id="UP000231383"/>
    </source>
</evidence>
<dbReference type="Gene3D" id="3.40.50.620">
    <property type="entry name" value="HUPs"/>
    <property type="match status" value="2"/>
</dbReference>
<gene>
    <name evidence="8" type="primary">leuS</name>
    <name evidence="14" type="ORF">CO051_03450</name>
</gene>
<evidence type="ECO:0000256" key="6">
    <source>
        <dbReference type="ARBA" id="ARBA00023146"/>
    </source>
</evidence>
<evidence type="ECO:0000259" key="12">
    <source>
        <dbReference type="Pfam" id="PF09334"/>
    </source>
</evidence>
<dbReference type="EMBL" id="PFSC01000095">
    <property type="protein sequence ID" value="PJC32254.1"/>
    <property type="molecule type" value="Genomic_DNA"/>
</dbReference>
<comment type="caution">
    <text evidence="8">Lacks conserved residue(s) required for the propagation of feature annotation.</text>
</comment>
<feature type="short sequence motif" description="'KMSKS' region" evidence="8">
    <location>
        <begin position="601"/>
        <end position="605"/>
    </location>
</feature>
<dbReference type="Gene3D" id="1.10.730.10">
    <property type="entry name" value="Isoleucyl-tRNA Synthetase, Domain 1"/>
    <property type="match status" value="1"/>
</dbReference>
<protein>
    <recommendedName>
        <fullName evidence="8">Leucine--tRNA ligase</fullName>
        <ecNumber evidence="8">6.1.1.4</ecNumber>
    </recommendedName>
    <alternativeName>
        <fullName evidence="8">Leucyl-tRNA synthetase</fullName>
        <shortName evidence="8">LeuRS</shortName>
    </alternativeName>
</protein>
<dbReference type="GO" id="GO:0005524">
    <property type="term" value="F:ATP binding"/>
    <property type="evidence" value="ECO:0007669"/>
    <property type="project" value="UniProtKB-UniRule"/>
</dbReference>
<dbReference type="GO" id="GO:0005829">
    <property type="term" value="C:cytosol"/>
    <property type="evidence" value="ECO:0007669"/>
    <property type="project" value="TreeGrafter"/>
</dbReference>
<evidence type="ECO:0000256" key="1">
    <source>
        <dbReference type="ARBA" id="ARBA00005594"/>
    </source>
</evidence>
<dbReference type="GO" id="GO:0006429">
    <property type="term" value="P:leucyl-tRNA aminoacylation"/>
    <property type="evidence" value="ECO:0007669"/>
    <property type="project" value="UniProtKB-UniRule"/>
</dbReference>
<dbReference type="PANTHER" id="PTHR43740">
    <property type="entry name" value="LEUCYL-TRNA SYNTHETASE"/>
    <property type="match status" value="1"/>
</dbReference>
<comment type="catalytic activity">
    <reaction evidence="7 8">
        <text>tRNA(Leu) + L-leucine + ATP = L-leucyl-tRNA(Leu) + AMP + diphosphate</text>
        <dbReference type="Rhea" id="RHEA:11688"/>
        <dbReference type="Rhea" id="RHEA-COMP:9613"/>
        <dbReference type="Rhea" id="RHEA-COMP:9622"/>
        <dbReference type="ChEBI" id="CHEBI:30616"/>
        <dbReference type="ChEBI" id="CHEBI:33019"/>
        <dbReference type="ChEBI" id="CHEBI:57427"/>
        <dbReference type="ChEBI" id="CHEBI:78442"/>
        <dbReference type="ChEBI" id="CHEBI:78494"/>
        <dbReference type="ChEBI" id="CHEBI:456215"/>
        <dbReference type="EC" id="6.1.1.4"/>
    </reaction>
</comment>
<evidence type="ECO:0000256" key="5">
    <source>
        <dbReference type="ARBA" id="ARBA00022917"/>
    </source>
</evidence>
<proteinExistence type="inferred from homology"/>
<dbReference type="Pfam" id="PF09334">
    <property type="entry name" value="tRNA-synt_1g"/>
    <property type="match status" value="1"/>
</dbReference>
<dbReference type="FunFam" id="1.10.730.10:FF:000011">
    <property type="entry name" value="Leucine--tRNA ligase chloroplastic/mitochondrial"/>
    <property type="match status" value="1"/>
</dbReference>
<keyword evidence="4 8" id="KW-0067">ATP-binding</keyword>
<comment type="subcellular location">
    <subcellularLocation>
        <location evidence="8">Cytoplasm</location>
    </subcellularLocation>
</comment>
<evidence type="ECO:0000256" key="9">
    <source>
        <dbReference type="RuleBase" id="RU363039"/>
    </source>
</evidence>
<feature type="domain" description="Methionyl/Valyl/Leucyl/Isoleucyl-tRNA synthetase anticodon-binding" evidence="11">
    <location>
        <begin position="686"/>
        <end position="808"/>
    </location>
</feature>
<feature type="domain" description="Methionyl/Leucyl tRNA synthetase" evidence="12">
    <location>
        <begin position="53"/>
        <end position="197"/>
    </location>
</feature>
<dbReference type="Gene3D" id="3.10.20.590">
    <property type="match status" value="1"/>
</dbReference>
<dbReference type="Proteomes" id="UP000231383">
    <property type="component" value="Unassembled WGS sequence"/>
</dbReference>
<organism evidence="14 15">
    <name type="scientific">Candidatus Roizmanbacteria bacterium CG_4_9_14_0_2_um_filter_39_13</name>
    <dbReference type="NCBI Taxonomy" id="1974839"/>
    <lineage>
        <taxon>Bacteria</taxon>
        <taxon>Candidatus Roizmaniibacteriota</taxon>
    </lineage>
</organism>
<comment type="caution">
    <text evidence="14">The sequence shown here is derived from an EMBL/GenBank/DDBJ whole genome shotgun (WGS) entry which is preliminary data.</text>
</comment>
<dbReference type="EC" id="6.1.1.4" evidence="8"/>
<keyword evidence="6 8" id="KW-0030">Aminoacyl-tRNA synthetase</keyword>
<feature type="domain" description="Aminoacyl-tRNA synthetase class Ia" evidence="10">
    <location>
        <begin position="439"/>
        <end position="629"/>
    </location>
</feature>
<dbReference type="SUPFAM" id="SSF50677">
    <property type="entry name" value="ValRS/IleRS/LeuRS editing domain"/>
    <property type="match status" value="1"/>
</dbReference>
<dbReference type="SUPFAM" id="SSF52374">
    <property type="entry name" value="Nucleotidylyl transferase"/>
    <property type="match status" value="1"/>
</dbReference>
<dbReference type="InterPro" id="IPR014729">
    <property type="entry name" value="Rossmann-like_a/b/a_fold"/>
</dbReference>
<accession>A0A2M8EZ86</accession>
<sequence>MSKYFPSDFEEKWAAQWVEDGLFQQTFEQTGITPDPPSHKATEGRGNKMYLLYAFAYPSGSGLHVGHVEPLTALDIMARYYRSIGKKVFFPVGWDAFGLPAENYAIQTGIPPVKTTKDAINTFSRQIKRIGVSYDWGAEIATCHPGYYKWTQWLFLQLYKKKLAYKKDAPVNWCPSCQTVLANEQVVEGTCERCGTDVVQKKMEQWFFKITQYMDELISGLGSLDWPKATKLQQLNWIGKSEGVTTTFKVQDMDIEMSVFDSVPQTYMAQTFTIIAPEHPLVYELVKGTDREEEVMAFVERVKKKKASGSFDFEKDLEGIFTGKYLEYPLAGDRKLPIWVASFAVYEYGTGIVNCSAHDDRDFIFAKKYGIPLHPVMHPEDPDEATKVMSLEYCYHHEHEGIIEEPLPFKGRRWGEVRSDIIDYLESTPYGRRDTNYKLRDWLISRQRYWGAPIPIVYDPEGNAHMVKEEHLPWMLPTDVDFKPTGESPLRLSKEFNERVEKLYGKGWTPEYDTMDTFVDSSWYYLRFTDPRNEQEFARTEAMKKWMPVDFYMIGPEHIVLHLLYSRFFTKFLRDEGYLSVDEPFAKMRHQGMILGPDHRKMSKSKGNVINPDDVINEYGADTLRMYEMFLGPIDQDKPWNVESVQGQYRFLKRVWKMFEGIKGSKDQKIKRSKDQEDKVKGKTQLVSLLHRTIKKVGDDIEQLKFNTAIATIMEFLNMWERQISNSKTQMSISDARKFLKILSPFAPFMTEELWRNQLGEKESIHMAPWPQVDESLLQKSTIIVPVQVNGKVRGRVDIGVNDEEDIVVEQALKDETIIKFIPEKTYKKVIYIKGKILNIIV</sequence>
<feature type="binding site" evidence="8">
    <location>
        <position position="604"/>
    </location>
    <ligand>
        <name>ATP</name>
        <dbReference type="ChEBI" id="CHEBI:30616"/>
    </ligand>
</feature>
<dbReference type="NCBIfam" id="TIGR00396">
    <property type="entry name" value="leuS_bact"/>
    <property type="match status" value="1"/>
</dbReference>
<dbReference type="Pfam" id="PF13603">
    <property type="entry name" value="tRNA-synt_1_2"/>
    <property type="match status" value="1"/>
</dbReference>
<comment type="similarity">
    <text evidence="1 8 9">Belongs to the class-I aminoacyl-tRNA synthetase family.</text>
</comment>
<dbReference type="InterPro" id="IPR002300">
    <property type="entry name" value="aa-tRNA-synth_Ia"/>
</dbReference>
<evidence type="ECO:0000313" key="14">
    <source>
        <dbReference type="EMBL" id="PJC32254.1"/>
    </source>
</evidence>
<dbReference type="GO" id="GO:0004823">
    <property type="term" value="F:leucine-tRNA ligase activity"/>
    <property type="evidence" value="ECO:0007669"/>
    <property type="project" value="UniProtKB-UniRule"/>
</dbReference>
<evidence type="ECO:0000259" key="10">
    <source>
        <dbReference type="Pfam" id="PF00133"/>
    </source>
</evidence>
<dbReference type="InterPro" id="IPR009080">
    <property type="entry name" value="tRNAsynth_Ia_anticodon-bd"/>
</dbReference>
<name>A0A2M8EZ86_9BACT</name>
<dbReference type="PANTHER" id="PTHR43740:SF2">
    <property type="entry name" value="LEUCINE--TRNA LIGASE, MITOCHONDRIAL"/>
    <property type="match status" value="1"/>
</dbReference>
<keyword evidence="5 8" id="KW-0648">Protein biosynthesis</keyword>
<dbReference type="PRINTS" id="PR00985">
    <property type="entry name" value="TRNASYNTHLEU"/>
</dbReference>